<dbReference type="CDD" id="cd09912">
    <property type="entry name" value="DLP_2"/>
    <property type="match status" value="1"/>
</dbReference>
<evidence type="ECO:0000256" key="4">
    <source>
        <dbReference type="ARBA" id="ARBA00023134"/>
    </source>
</evidence>
<keyword evidence="2" id="KW-0547">Nucleotide-binding</keyword>
<evidence type="ECO:0000313" key="7">
    <source>
        <dbReference type="EMBL" id="MFC0860892.1"/>
    </source>
</evidence>
<dbReference type="InterPro" id="IPR027094">
    <property type="entry name" value="Mitofusin_fam"/>
</dbReference>
<protein>
    <submittedName>
        <fullName evidence="7">Dynamin family protein</fullName>
    </submittedName>
</protein>
<evidence type="ECO:0000256" key="2">
    <source>
        <dbReference type="ARBA" id="ARBA00022741"/>
    </source>
</evidence>
<dbReference type="Proteomes" id="UP001589870">
    <property type="component" value="Unassembled WGS sequence"/>
</dbReference>
<accession>A0ABV6TXI1</accession>
<reference evidence="7 8" key="1">
    <citation type="submission" date="2024-09" db="EMBL/GenBank/DDBJ databases">
        <authorList>
            <person name="Sun Q."/>
            <person name="Mori K."/>
        </authorList>
    </citation>
    <scope>NUCLEOTIDE SEQUENCE [LARGE SCALE GENOMIC DNA]</scope>
    <source>
        <strain evidence="7 8">TBRC 1851</strain>
    </source>
</reference>
<organism evidence="7 8">
    <name type="scientific">Sphaerimonospora cavernae</name>
    <dbReference type="NCBI Taxonomy" id="1740611"/>
    <lineage>
        <taxon>Bacteria</taxon>
        <taxon>Bacillati</taxon>
        <taxon>Actinomycetota</taxon>
        <taxon>Actinomycetes</taxon>
        <taxon>Streptosporangiales</taxon>
        <taxon>Streptosporangiaceae</taxon>
        <taxon>Sphaerimonospora</taxon>
    </lineage>
</organism>
<evidence type="ECO:0000256" key="1">
    <source>
        <dbReference type="ARBA" id="ARBA00004370"/>
    </source>
</evidence>
<dbReference type="InterPro" id="IPR027417">
    <property type="entry name" value="P-loop_NTPase"/>
</dbReference>
<evidence type="ECO:0000259" key="6">
    <source>
        <dbReference type="Pfam" id="PF00350"/>
    </source>
</evidence>
<comment type="caution">
    <text evidence="7">The sequence shown here is derived from an EMBL/GenBank/DDBJ whole genome shotgun (WGS) entry which is preliminary data.</text>
</comment>
<dbReference type="PANTHER" id="PTHR10465">
    <property type="entry name" value="TRANSMEMBRANE GTPASE FZO1"/>
    <property type="match status" value="1"/>
</dbReference>
<keyword evidence="8" id="KW-1185">Reference proteome</keyword>
<dbReference type="Gene3D" id="3.40.50.300">
    <property type="entry name" value="P-loop containing nucleotide triphosphate hydrolases"/>
    <property type="match status" value="1"/>
</dbReference>
<dbReference type="InterPro" id="IPR045063">
    <property type="entry name" value="Dynamin_N"/>
</dbReference>
<comment type="subcellular location">
    <subcellularLocation>
        <location evidence="1">Membrane</location>
    </subcellularLocation>
</comment>
<evidence type="ECO:0000313" key="8">
    <source>
        <dbReference type="Proteomes" id="UP001589870"/>
    </source>
</evidence>
<dbReference type="RefSeq" id="WP_394299149.1">
    <property type="nucleotide sequence ID" value="NZ_JBHMQT010000003.1"/>
</dbReference>
<dbReference type="SUPFAM" id="SSF52540">
    <property type="entry name" value="P-loop containing nucleoside triphosphate hydrolases"/>
    <property type="match status" value="1"/>
</dbReference>
<name>A0ABV6TXI1_9ACTN</name>
<feature type="domain" description="Dynamin N-terminal" evidence="6">
    <location>
        <begin position="40"/>
        <end position="198"/>
    </location>
</feature>
<gene>
    <name evidence="7" type="ORF">ACFHYQ_01150</name>
</gene>
<dbReference type="Pfam" id="PF00350">
    <property type="entry name" value="Dynamin_N"/>
    <property type="match status" value="1"/>
</dbReference>
<keyword evidence="3" id="KW-0378">Hydrolase</keyword>
<dbReference type="EMBL" id="JBHMQT010000003">
    <property type="protein sequence ID" value="MFC0860892.1"/>
    <property type="molecule type" value="Genomic_DNA"/>
</dbReference>
<sequence length="578" mass="63753">MEHPQSLVRALERLDGRLPAPARERLAELRRRLREDRLRVLIVGEAKRGKSTVVNALLGRLVMPTGVVPVTALPATVTFGEPDCLSVGYRDGRVEERPIDDLPLFVTESANSANRLGVTSVVVRLDAPLLARGVEIVDTPGVGSVHEHNTAQAESALETMDAAVFVLTADPPVSASERELLARVAGSSVRTFVLLNKVDYMHPEACAEALAFTRQVVEQATGVRMRVYPVSARRAAVGIETAGFAAFTADFADYLRQRRATDLRTSIALQACGLVRHQLDEIYLAQRAGQMRAGEAAGRLTRFHDLLNTVHHHRHDAVDLASGESRRMLAELNASAEQQTRTLSDQVRTDLERYLSTELSAAGAGEIEEQGREHAVTLIRDVVEQWRDQQGRRLEGGLSALDDRAVTDLTRNLNRVRESARHLLDLELALPDSGGRLLEVTRFFYDFPRTTGQIDLLAGTVRRALPGEIGRRRAREHVLREAADLACCQVGRSRADLQYRLSQSTRRLVFTLENRHAEAVEHLIKVLDQVEKEAGATSAETAARQQALREEAAELTGLTQMLESFTADAADVGERGRK</sequence>
<keyword evidence="5" id="KW-0472">Membrane</keyword>
<evidence type="ECO:0000256" key="5">
    <source>
        <dbReference type="ARBA" id="ARBA00023136"/>
    </source>
</evidence>
<keyword evidence="4" id="KW-0342">GTP-binding</keyword>
<evidence type="ECO:0000256" key="3">
    <source>
        <dbReference type="ARBA" id="ARBA00022801"/>
    </source>
</evidence>
<dbReference type="PANTHER" id="PTHR10465:SF0">
    <property type="entry name" value="SARCALUMENIN"/>
    <property type="match status" value="1"/>
</dbReference>
<proteinExistence type="predicted"/>